<sequence length="148" mass="16792">MSGTISCNGMKVSLFTVETNCDKLHLQFNNQAGIVHPRSIAANHEEMLILQQFLAGWHTRSAVTGRKNQYRRSVPAPPPRTNRWFGLDQMAAQDAVVIMAAAQYTVVPELVQMGQRRKGRTARMRAHSWRILSCSGRRQARYNRLTLT</sequence>
<reference evidence="1 2" key="1">
    <citation type="submission" date="2019-10" db="EMBL/GenBank/DDBJ databases">
        <title>Taxonomy of Antarctic Massilia spp.: description of Massilia rubra sp. nov., Massilia aquatica sp. nov., Massilia mucilaginosa sp. nov., Massilia frigida sp. nov. isolated from streams, lakes and regoliths.</title>
        <authorList>
            <person name="Holochova P."/>
            <person name="Sedlacek I."/>
            <person name="Kralova S."/>
            <person name="Maslanova I."/>
            <person name="Busse H.-J."/>
            <person name="Stankova E."/>
            <person name="Vrbovska V."/>
            <person name="Kovarovic V."/>
            <person name="Bartak M."/>
            <person name="Svec P."/>
            <person name="Pantucek R."/>
        </authorList>
    </citation>
    <scope>NUCLEOTIDE SEQUENCE [LARGE SCALE GENOMIC DNA]</scope>
    <source>
        <strain evidence="1 2">CCM 8694</strain>
    </source>
</reference>
<evidence type="ECO:0000313" key="2">
    <source>
        <dbReference type="Proteomes" id="UP000610594"/>
    </source>
</evidence>
<comment type="caution">
    <text evidence="1">The sequence shown here is derived from an EMBL/GenBank/DDBJ whole genome shotgun (WGS) entry which is preliminary data.</text>
</comment>
<organism evidence="1 2">
    <name type="scientific">Massilia genomosp. 1</name>
    <dbReference type="NCBI Taxonomy" id="2609280"/>
    <lineage>
        <taxon>Bacteria</taxon>
        <taxon>Pseudomonadati</taxon>
        <taxon>Pseudomonadota</taxon>
        <taxon>Betaproteobacteria</taxon>
        <taxon>Burkholderiales</taxon>
        <taxon>Oxalobacteraceae</taxon>
        <taxon>Telluria group</taxon>
        <taxon>Massilia</taxon>
    </lineage>
</organism>
<keyword evidence="2" id="KW-1185">Reference proteome</keyword>
<gene>
    <name evidence="1" type="ORF">F1735_19605</name>
</gene>
<dbReference type="EMBL" id="WHJF01000054">
    <property type="protein sequence ID" value="NHZ64480.1"/>
    <property type="molecule type" value="Genomic_DNA"/>
</dbReference>
<evidence type="ECO:0000313" key="1">
    <source>
        <dbReference type="EMBL" id="NHZ64480.1"/>
    </source>
</evidence>
<proteinExistence type="predicted"/>
<name>A0ABX0MUX6_9BURK</name>
<dbReference type="Proteomes" id="UP000610594">
    <property type="component" value="Unassembled WGS sequence"/>
</dbReference>
<accession>A0ABX0MUX6</accession>
<protein>
    <submittedName>
        <fullName evidence="1">Uncharacterized protein</fullName>
    </submittedName>
</protein>
<dbReference type="RefSeq" id="WP_167238516.1">
    <property type="nucleotide sequence ID" value="NZ_WHJF01000054.1"/>
</dbReference>